<gene>
    <name evidence="6" type="ORF">GX523_19280</name>
</gene>
<protein>
    <submittedName>
        <fullName evidence="6">C4-dicarboxylate transporter</fullName>
    </submittedName>
</protein>
<feature type="transmembrane region" description="Helical" evidence="5">
    <location>
        <begin position="76"/>
        <end position="95"/>
    </location>
</feature>
<feature type="transmembrane region" description="Helical" evidence="5">
    <location>
        <begin position="44"/>
        <end position="64"/>
    </location>
</feature>
<organism evidence="6 7">
    <name type="scientific">Desulfitobacterium dehalogenans</name>
    <dbReference type="NCBI Taxonomy" id="36854"/>
    <lineage>
        <taxon>Bacteria</taxon>
        <taxon>Bacillati</taxon>
        <taxon>Bacillota</taxon>
        <taxon>Clostridia</taxon>
        <taxon>Eubacteriales</taxon>
        <taxon>Desulfitobacteriaceae</taxon>
        <taxon>Desulfitobacterium</taxon>
    </lineage>
</organism>
<evidence type="ECO:0000256" key="2">
    <source>
        <dbReference type="ARBA" id="ARBA00022692"/>
    </source>
</evidence>
<dbReference type="GO" id="GO:0016020">
    <property type="term" value="C:membrane"/>
    <property type="evidence" value="ECO:0007669"/>
    <property type="project" value="UniProtKB-SubCell"/>
</dbReference>
<proteinExistence type="predicted"/>
<comment type="caution">
    <text evidence="6">The sequence shown here is derived from an EMBL/GenBank/DDBJ whole genome shotgun (WGS) entry which is preliminary data.</text>
</comment>
<reference evidence="6 7" key="1">
    <citation type="journal article" date="2020" name="Biotechnol. Biofuels">
        <title>New insights from the biogas microbiome by comprehensive genome-resolved metagenomics of nearly 1600 species originating from multiple anaerobic digesters.</title>
        <authorList>
            <person name="Campanaro S."/>
            <person name="Treu L."/>
            <person name="Rodriguez-R L.M."/>
            <person name="Kovalovszki A."/>
            <person name="Ziels R.M."/>
            <person name="Maus I."/>
            <person name="Zhu X."/>
            <person name="Kougias P.G."/>
            <person name="Basile A."/>
            <person name="Luo G."/>
            <person name="Schluter A."/>
            <person name="Konstantinidis K.T."/>
            <person name="Angelidaki I."/>
        </authorList>
    </citation>
    <scope>NUCLEOTIDE SEQUENCE [LARGE SCALE GENOMIC DNA]</scope>
    <source>
        <strain evidence="6">AS05jafATM_4</strain>
    </source>
</reference>
<evidence type="ECO:0000256" key="1">
    <source>
        <dbReference type="ARBA" id="ARBA00004141"/>
    </source>
</evidence>
<evidence type="ECO:0000256" key="5">
    <source>
        <dbReference type="SAM" id="Phobius"/>
    </source>
</evidence>
<evidence type="ECO:0000313" key="7">
    <source>
        <dbReference type="Proteomes" id="UP000553059"/>
    </source>
</evidence>
<keyword evidence="4 5" id="KW-0472">Membrane</keyword>
<comment type="subcellular location">
    <subcellularLocation>
        <location evidence="1">Membrane</location>
        <topology evidence="1">Multi-pass membrane protein</topology>
    </subcellularLocation>
</comment>
<keyword evidence="3 5" id="KW-1133">Transmembrane helix</keyword>
<dbReference type="EMBL" id="DUTF01000408">
    <property type="protein sequence ID" value="HHY28847.1"/>
    <property type="molecule type" value="Genomic_DNA"/>
</dbReference>
<feature type="transmembrane region" description="Helical" evidence="5">
    <location>
        <begin position="219"/>
        <end position="237"/>
    </location>
</feature>
<feature type="transmembrane region" description="Helical" evidence="5">
    <location>
        <begin position="187"/>
        <end position="207"/>
    </location>
</feature>
<dbReference type="Gene3D" id="1.50.10.150">
    <property type="entry name" value="Voltage-dependent anion channel"/>
    <property type="match status" value="1"/>
</dbReference>
<feature type="transmembrane region" description="Helical" evidence="5">
    <location>
        <begin position="145"/>
        <end position="167"/>
    </location>
</feature>
<dbReference type="GO" id="GO:0055085">
    <property type="term" value="P:transmembrane transport"/>
    <property type="evidence" value="ECO:0007669"/>
    <property type="project" value="InterPro"/>
</dbReference>
<dbReference type="InterPro" id="IPR004695">
    <property type="entry name" value="SLAC1/Mae1/Ssu1/TehA"/>
</dbReference>
<feature type="transmembrane region" description="Helical" evidence="5">
    <location>
        <begin position="243"/>
        <end position="264"/>
    </location>
</feature>
<evidence type="ECO:0000256" key="4">
    <source>
        <dbReference type="ARBA" id="ARBA00023136"/>
    </source>
</evidence>
<dbReference type="Pfam" id="PF03595">
    <property type="entry name" value="SLAC1"/>
    <property type="match status" value="1"/>
</dbReference>
<feature type="transmembrane region" description="Helical" evidence="5">
    <location>
        <begin position="107"/>
        <end position="133"/>
    </location>
</feature>
<feature type="transmembrane region" description="Helical" evidence="5">
    <location>
        <begin position="12"/>
        <end position="32"/>
    </location>
</feature>
<keyword evidence="2 5" id="KW-0812">Transmembrane</keyword>
<sequence>MPIKVFSKHRAFVYLAIIIGVGSWSNILYPWMSKVMSFFSPFQAYILLNSFWIAAVVGISFLTYRRIGSCKEINITWFMVPMLYMSVQLIGNALLERAIILNLGWIWLLLGMNTLLFIIGFLWFHCLSVLVVVRIAQQSLTFAEISTFFVFVLGTMGVTICTIFDLAKNLLLMGLLDSIQPLKLLACFFWGFGIWVVFFTLILWCYQSWTKKMPIRVEWGIYIFSFQMYTIASHKVAEEFLSPLTSGVSSLLTLLLTVFWLCFWKNWIGALIQSTNYFEIKQKRSRV</sequence>
<dbReference type="InterPro" id="IPR038665">
    <property type="entry name" value="Voltage-dep_anion_channel_sf"/>
</dbReference>
<name>A0A7C7D8G1_9FIRM</name>
<evidence type="ECO:0000313" key="6">
    <source>
        <dbReference type="EMBL" id="HHY28847.1"/>
    </source>
</evidence>
<dbReference type="AlphaFoldDB" id="A0A7C7D8G1"/>
<dbReference type="Proteomes" id="UP000553059">
    <property type="component" value="Unassembled WGS sequence"/>
</dbReference>
<accession>A0A7C7D8G1</accession>
<evidence type="ECO:0000256" key="3">
    <source>
        <dbReference type="ARBA" id="ARBA00022989"/>
    </source>
</evidence>